<keyword evidence="2" id="KW-1185">Reference proteome</keyword>
<reference evidence="1" key="1">
    <citation type="submission" date="2021-06" db="EMBL/GenBank/DDBJ databases">
        <authorList>
            <person name="Kallberg Y."/>
            <person name="Tangrot J."/>
            <person name="Rosling A."/>
        </authorList>
    </citation>
    <scope>NUCLEOTIDE SEQUENCE</scope>
    <source>
        <strain evidence="1">CL356</strain>
    </source>
</reference>
<sequence>MSSVSTAESDLDEQRQAAFLQLRPLCLSLMNSTTTSREKIQEVIRNINSLHSTLEAIPEASKVLDFNLIKYIFFPLSKLYNNSALRESDRFLEGFLNCIQFLLSTSWHNYMMPDQFKQLLILFVSIIGGSLSSGSKESVKEEKLIENNFISEETKLAGVKCILDLLPQQSDHDFDNFQPIRRELLLTELRDMKLRAVVGRCVYVLLEIIANERFLQLRLTAVEALQQLIKCIEDPGIVAAFLPGVLSTLSKTMVRDQKENHMLLVKTVEALTIIIRIVMNDKVNEGLFYRADSLRDLKDVWASSDSFRDNSDPTSFRTSDTLQTSSSTPPPATSATIYVERTKSWLRATKMQIKILIGHIFTIRNHSSWQLRLAFVKFSHNLLFYCLNSLDNCASLLIETLVFYLNDDYEQVSIPCKGYLKELRMHPNFNEILTPNLKEGLNSWLTSLPRYLVGLDENAKYNALTLVAGFVFLLGSEIQTVINILLRRVSDGLLNALEFDTEDVRIIEDRLLIGQYEDLAEEPFVPESVHALDHSLPPFPHRKYKYIRERRVISTISTVIRLIGYFGKVEFLIEHFLAYVRDADSKRFHAQCIFIVNELLLGASGIEINFENLETANPTNAVDDAKRIAKSLLREYLEMSATTLELVEDSKSLVKSHRDKRTATDLTIGLTDKSSINKSLESQNRFILINCFILEGIACIARVMAKEFKVELIDALYPILEKVGETNSRVHRTADVALHHVAIWCGYSSKKNLVFENADYLVNAVSRKLNHIALDSRTPQVLTAMIRIVGHPLLSYLDDSIEEIFEALDAHHMKFHLLCQLTTVLFAAVSVIANSHKNEFVEVSNSKVTVLEDDCLSSHSHANAGISKEIEEFIASHSSQDAHANLPKEEYATLEEIGQYFLNIHKSKEEAGDGEIDDVPKHENDSERIPTDDETSDSKPKPTRSQSTCLKIIDKVLHSLTSASPQLRFLVLDIIRIALPVLQSIPNELYPLVHRIWPSVVNRLRDDEQYVVLGAARLIQGVSISCGDFFTSRVVQDVWPSFQDLLSQQATSDKEYLDLSNYAFSRSHRIKKVILETMKVVARRVLLSNQVISQIIDRMWPFLSEDIHEDLQEAALELFRELANRDANTTWLVLR</sequence>
<name>A0ACA9JXV8_9GLOM</name>
<proteinExistence type="predicted"/>
<dbReference type="EMBL" id="CAJVPT010000272">
    <property type="protein sequence ID" value="CAG8441657.1"/>
    <property type="molecule type" value="Genomic_DNA"/>
</dbReference>
<feature type="non-terminal residue" evidence="1">
    <location>
        <position position="1135"/>
    </location>
</feature>
<organism evidence="1 2">
    <name type="scientific">Acaulospora colombiana</name>
    <dbReference type="NCBI Taxonomy" id="27376"/>
    <lineage>
        <taxon>Eukaryota</taxon>
        <taxon>Fungi</taxon>
        <taxon>Fungi incertae sedis</taxon>
        <taxon>Mucoromycota</taxon>
        <taxon>Glomeromycotina</taxon>
        <taxon>Glomeromycetes</taxon>
        <taxon>Diversisporales</taxon>
        <taxon>Acaulosporaceae</taxon>
        <taxon>Acaulospora</taxon>
    </lineage>
</organism>
<dbReference type="Proteomes" id="UP000789525">
    <property type="component" value="Unassembled WGS sequence"/>
</dbReference>
<accession>A0ACA9JXV8</accession>
<comment type="caution">
    <text evidence="1">The sequence shown here is derived from an EMBL/GenBank/DDBJ whole genome shotgun (WGS) entry which is preliminary data.</text>
</comment>
<gene>
    <name evidence="1" type="ORF">ACOLOM_LOCUS265</name>
</gene>
<evidence type="ECO:0000313" key="1">
    <source>
        <dbReference type="EMBL" id="CAG8441657.1"/>
    </source>
</evidence>
<evidence type="ECO:0000313" key="2">
    <source>
        <dbReference type="Proteomes" id="UP000789525"/>
    </source>
</evidence>
<protein>
    <submittedName>
        <fullName evidence="1">4040_t:CDS:1</fullName>
    </submittedName>
</protein>